<dbReference type="AlphaFoldDB" id="A0A428LYN3"/>
<evidence type="ECO:0000313" key="10">
    <source>
        <dbReference type="Proteomes" id="UP001310558"/>
    </source>
</evidence>
<evidence type="ECO:0000256" key="2">
    <source>
        <dbReference type="ARBA" id="ARBA00006671"/>
    </source>
</evidence>
<evidence type="ECO:0000313" key="9">
    <source>
        <dbReference type="Proteomes" id="UP000276389"/>
    </source>
</evidence>
<dbReference type="OrthoDB" id="6624292at2"/>
<comment type="subcellular location">
    <subcellularLocation>
        <location evidence="1">Fimbrium</location>
    </subcellularLocation>
</comment>
<evidence type="ECO:0000313" key="7">
    <source>
        <dbReference type="EMBL" id="MEB7540947.1"/>
    </source>
</evidence>
<dbReference type="PANTHER" id="PTHR33420:SF12">
    <property type="entry name" value="FIMBRIN-LIKE PROTEIN FIMI-RELATED"/>
    <property type="match status" value="1"/>
</dbReference>
<dbReference type="Gene3D" id="2.60.40.1090">
    <property type="entry name" value="Fimbrial-type adhesion domain"/>
    <property type="match status" value="1"/>
</dbReference>
<evidence type="ECO:0000259" key="6">
    <source>
        <dbReference type="Pfam" id="PF00419"/>
    </source>
</evidence>
<name>A0A428LYN3_9ENTR</name>
<proteinExistence type="inferred from homology"/>
<dbReference type="InterPro" id="IPR050263">
    <property type="entry name" value="Bact_Fimbrial_Adh_Pro"/>
</dbReference>
<comment type="caution">
    <text evidence="8">The sequence shown here is derived from an EMBL/GenBank/DDBJ whole genome shotgun (WGS) entry which is preliminary data.</text>
</comment>
<evidence type="ECO:0000256" key="4">
    <source>
        <dbReference type="ARBA" id="ARBA00023263"/>
    </source>
</evidence>
<gene>
    <name evidence="8" type="ORF">EJE24_01615</name>
    <name evidence="7" type="ORF">NGC28_00605</name>
</gene>
<dbReference type="SUPFAM" id="SSF49401">
    <property type="entry name" value="Bacterial adhesins"/>
    <property type="match status" value="1"/>
</dbReference>
<dbReference type="EMBL" id="RWHU01000001">
    <property type="protein sequence ID" value="RSK70498.1"/>
    <property type="molecule type" value="Genomic_DNA"/>
</dbReference>
<keyword evidence="3 5" id="KW-0732">Signal</keyword>
<sequence length="191" mass="19872">MDFKKNIIAGLAFATASMGAFAAEMNAGTIHFTGEIIEPSCTIEGNNGTDSTIPLGTYPKSVFTDVGSETTLMPFSITLINCPLKSDGLPAVQLTFNGPTTLTNTSTLLDVSKITTAGDTAATGIGVAVSPAGKNNQLITMDGAEGQIYIELATRASDTIKADFNARYKSFASEVTAGPADADMTVNILYR</sequence>
<dbReference type="GO" id="GO:0043709">
    <property type="term" value="P:cell adhesion involved in single-species biofilm formation"/>
    <property type="evidence" value="ECO:0007669"/>
    <property type="project" value="TreeGrafter"/>
</dbReference>
<dbReference type="PANTHER" id="PTHR33420">
    <property type="entry name" value="FIMBRIAL SUBUNIT ELFA-RELATED"/>
    <property type="match status" value="1"/>
</dbReference>
<dbReference type="GO" id="GO:0009289">
    <property type="term" value="C:pilus"/>
    <property type="evidence" value="ECO:0007669"/>
    <property type="project" value="UniProtKB-SubCell"/>
</dbReference>
<dbReference type="InterPro" id="IPR008966">
    <property type="entry name" value="Adhesion_dom_sf"/>
</dbReference>
<dbReference type="InterPro" id="IPR036937">
    <property type="entry name" value="Adhesion_dom_fimbrial_sf"/>
</dbReference>
<feature type="chain" id="PRO_5019446732" evidence="5">
    <location>
        <begin position="23"/>
        <end position="191"/>
    </location>
</feature>
<dbReference type="InterPro" id="IPR000259">
    <property type="entry name" value="Adhesion_dom_fimbrial"/>
</dbReference>
<dbReference type="Proteomes" id="UP000276389">
    <property type="component" value="Unassembled WGS sequence"/>
</dbReference>
<reference evidence="8 9" key="1">
    <citation type="submission" date="2018-12" db="EMBL/GenBank/DDBJ databases">
        <title>The Genome Submission of two Enterobacter spp. strains.</title>
        <authorList>
            <person name="Wu W."/>
            <person name="Wei L."/>
            <person name="Feng Y."/>
            <person name="Zong Z."/>
        </authorList>
    </citation>
    <scope>NUCLEOTIDE SEQUENCE [LARGE SCALE GENOMIC DNA]</scope>
    <source>
        <strain evidence="8 9">WCHEHu045002</strain>
    </source>
</reference>
<reference evidence="7 10" key="2">
    <citation type="submission" date="2022-06" db="EMBL/GenBank/DDBJ databases">
        <title>Whole Genome analysis of Bacterial isolates collected during year 2020 from Guwahati, Assam, India.</title>
        <authorList>
            <person name="Mendem S.K."/>
            <person name="Rakshit O."/>
            <person name="Murugesan D."/>
            <person name="Saikia K."/>
            <person name="Shome R."/>
            <person name="Raisen C."/>
            <person name="Holmes M.A."/>
            <person name="Shome B.R."/>
        </authorList>
    </citation>
    <scope>NUCLEOTIDE SEQUENCE [LARGE SCALE GENOMIC DNA]</scope>
    <source>
        <strain evidence="7 10">Sil NS 53</strain>
    </source>
</reference>
<evidence type="ECO:0000256" key="3">
    <source>
        <dbReference type="ARBA" id="ARBA00022729"/>
    </source>
</evidence>
<dbReference type="EMBL" id="JAMWJU010000001">
    <property type="protein sequence ID" value="MEB7540947.1"/>
    <property type="molecule type" value="Genomic_DNA"/>
</dbReference>
<comment type="similarity">
    <text evidence="2">Belongs to the fimbrial protein family.</text>
</comment>
<keyword evidence="4" id="KW-0281">Fimbrium</keyword>
<accession>A0A428LYN3</accession>
<protein>
    <submittedName>
        <fullName evidence="8">Type 1 fimbrial protein</fullName>
    </submittedName>
</protein>
<evidence type="ECO:0000256" key="5">
    <source>
        <dbReference type="SAM" id="SignalP"/>
    </source>
</evidence>
<keyword evidence="10" id="KW-1185">Reference proteome</keyword>
<evidence type="ECO:0000256" key="1">
    <source>
        <dbReference type="ARBA" id="ARBA00004561"/>
    </source>
</evidence>
<dbReference type="RefSeq" id="WP_119937211.1">
    <property type="nucleotide sequence ID" value="NZ_CAMLPR010000071.1"/>
</dbReference>
<feature type="signal peptide" evidence="5">
    <location>
        <begin position="1"/>
        <end position="22"/>
    </location>
</feature>
<feature type="domain" description="Fimbrial-type adhesion" evidence="6">
    <location>
        <begin position="30"/>
        <end position="190"/>
    </location>
</feature>
<evidence type="ECO:0000313" key="8">
    <source>
        <dbReference type="EMBL" id="RSK70498.1"/>
    </source>
</evidence>
<organism evidence="8 9">
    <name type="scientific">Enterobacter huaxiensis</name>
    <dbReference type="NCBI Taxonomy" id="2494702"/>
    <lineage>
        <taxon>Bacteria</taxon>
        <taxon>Pseudomonadati</taxon>
        <taxon>Pseudomonadota</taxon>
        <taxon>Gammaproteobacteria</taxon>
        <taxon>Enterobacterales</taxon>
        <taxon>Enterobacteriaceae</taxon>
        <taxon>Enterobacter</taxon>
    </lineage>
</organism>
<dbReference type="Pfam" id="PF00419">
    <property type="entry name" value="Fimbrial"/>
    <property type="match status" value="1"/>
</dbReference>
<dbReference type="Proteomes" id="UP001310558">
    <property type="component" value="Unassembled WGS sequence"/>
</dbReference>